<dbReference type="SUPFAM" id="SSF51182">
    <property type="entry name" value="RmlC-like cupins"/>
    <property type="match status" value="1"/>
</dbReference>
<sequence length="185" mass="19669">MTGKIRRVVTGHDPAGKAVVTRDGAATNVRVRKAAGGLVSTLIWATDETPADISGSADRAARESGVAPPARGSVFRIVDFPPTDESLLQDHEAVTREMGLGHGGAPARHPLMHRTRSVDYAIVMSGEIDMLLDDSEVHLQAGDVVVQQGTNHAWVNRGKENCRIAFVLIDASEPADTGKSEKQGD</sequence>
<organism evidence="2 3">
    <name type="scientific">Tectimicrobiota bacterium</name>
    <dbReference type="NCBI Taxonomy" id="2528274"/>
    <lineage>
        <taxon>Bacteria</taxon>
        <taxon>Pseudomonadati</taxon>
        <taxon>Nitrospinota/Tectimicrobiota group</taxon>
        <taxon>Candidatus Tectimicrobiota</taxon>
    </lineage>
</organism>
<evidence type="ECO:0000313" key="3">
    <source>
        <dbReference type="Proteomes" id="UP000741360"/>
    </source>
</evidence>
<dbReference type="PANTHER" id="PTHR36156:SF2">
    <property type="entry name" value="CUPIN TYPE-2 DOMAIN-CONTAINING PROTEIN"/>
    <property type="match status" value="1"/>
</dbReference>
<dbReference type="CDD" id="cd02231">
    <property type="entry name" value="cupin_BLL6423-like"/>
    <property type="match status" value="1"/>
</dbReference>
<dbReference type="Proteomes" id="UP000741360">
    <property type="component" value="Unassembled WGS sequence"/>
</dbReference>
<dbReference type="InterPro" id="IPR047142">
    <property type="entry name" value="OryJ/VirC-like"/>
</dbReference>
<dbReference type="AlphaFoldDB" id="A0A932M1R9"/>
<dbReference type="InterPro" id="IPR013096">
    <property type="entry name" value="Cupin_2"/>
</dbReference>
<name>A0A932M1R9_UNCTE</name>
<reference evidence="2" key="1">
    <citation type="submission" date="2020-07" db="EMBL/GenBank/DDBJ databases">
        <title>Huge and variable diversity of episymbiotic CPR bacteria and DPANN archaea in groundwater ecosystems.</title>
        <authorList>
            <person name="He C.Y."/>
            <person name="Keren R."/>
            <person name="Whittaker M."/>
            <person name="Farag I.F."/>
            <person name="Doudna J."/>
            <person name="Cate J.H.D."/>
            <person name="Banfield J.F."/>
        </authorList>
    </citation>
    <scope>NUCLEOTIDE SEQUENCE</scope>
    <source>
        <strain evidence="2">NC_groundwater_717_Ag_S-0.2um_59_8</strain>
    </source>
</reference>
<comment type="caution">
    <text evidence="2">The sequence shown here is derived from an EMBL/GenBank/DDBJ whole genome shotgun (WGS) entry which is preliminary data.</text>
</comment>
<feature type="domain" description="Cupin type-2" evidence="1">
    <location>
        <begin position="109"/>
        <end position="167"/>
    </location>
</feature>
<evidence type="ECO:0000259" key="1">
    <source>
        <dbReference type="Pfam" id="PF07883"/>
    </source>
</evidence>
<dbReference type="InterPro" id="IPR014710">
    <property type="entry name" value="RmlC-like_jellyroll"/>
</dbReference>
<accession>A0A932M1R9</accession>
<proteinExistence type="predicted"/>
<dbReference type="Gene3D" id="2.60.120.10">
    <property type="entry name" value="Jelly Rolls"/>
    <property type="match status" value="1"/>
</dbReference>
<dbReference type="Pfam" id="PF07883">
    <property type="entry name" value="Cupin_2"/>
    <property type="match status" value="1"/>
</dbReference>
<dbReference type="InterPro" id="IPR011051">
    <property type="entry name" value="RmlC_Cupin_sf"/>
</dbReference>
<dbReference type="PANTHER" id="PTHR36156">
    <property type="entry name" value="SLR2101 PROTEIN"/>
    <property type="match status" value="1"/>
</dbReference>
<gene>
    <name evidence="2" type="ORF">HYY65_14980</name>
</gene>
<protein>
    <submittedName>
        <fullName evidence="2">Cupin domain-containing protein</fullName>
    </submittedName>
</protein>
<dbReference type="EMBL" id="JACPSX010000289">
    <property type="protein sequence ID" value="MBI3016328.1"/>
    <property type="molecule type" value="Genomic_DNA"/>
</dbReference>
<evidence type="ECO:0000313" key="2">
    <source>
        <dbReference type="EMBL" id="MBI3016328.1"/>
    </source>
</evidence>